<comment type="caution">
    <text evidence="1">The sequence shown here is derived from an EMBL/GenBank/DDBJ whole genome shotgun (WGS) entry which is preliminary data.</text>
</comment>
<reference evidence="2" key="1">
    <citation type="journal article" date="2015" name="Nat. Genet.">
        <title>The genome and transcriptome of the zoonotic hookworm Ancylostoma ceylanicum identify infection-specific gene families.</title>
        <authorList>
            <person name="Schwarz E.M."/>
            <person name="Hu Y."/>
            <person name="Antoshechkin I."/>
            <person name="Miller M.M."/>
            <person name="Sternberg P.W."/>
            <person name="Aroian R.V."/>
        </authorList>
    </citation>
    <scope>NUCLEOTIDE SEQUENCE</scope>
    <source>
        <strain evidence="2">HY135</strain>
    </source>
</reference>
<dbReference type="Proteomes" id="UP000024635">
    <property type="component" value="Unassembled WGS sequence"/>
</dbReference>
<organism evidence="1 2">
    <name type="scientific">Ancylostoma ceylanicum</name>
    <dbReference type="NCBI Taxonomy" id="53326"/>
    <lineage>
        <taxon>Eukaryota</taxon>
        <taxon>Metazoa</taxon>
        <taxon>Ecdysozoa</taxon>
        <taxon>Nematoda</taxon>
        <taxon>Chromadorea</taxon>
        <taxon>Rhabditida</taxon>
        <taxon>Rhabditina</taxon>
        <taxon>Rhabditomorpha</taxon>
        <taxon>Strongyloidea</taxon>
        <taxon>Ancylostomatidae</taxon>
        <taxon>Ancylostomatinae</taxon>
        <taxon>Ancylostoma</taxon>
    </lineage>
</organism>
<keyword evidence="2" id="KW-1185">Reference proteome</keyword>
<proteinExistence type="predicted"/>
<evidence type="ECO:0000313" key="2">
    <source>
        <dbReference type="Proteomes" id="UP000024635"/>
    </source>
</evidence>
<protein>
    <submittedName>
        <fullName evidence="1">Uncharacterized protein</fullName>
    </submittedName>
</protein>
<sequence length="86" mass="9698">MACMHEHWGGEGIGEAVMCRNHFKQCAHDCLRKESLVDSLRMSKVLNRMRSSWDVHQARRFCGDGMHIPCDDTGSLGIALPSHFKA</sequence>
<name>A0A016W6C0_9BILA</name>
<accession>A0A016W6C0</accession>
<gene>
    <name evidence="1" type="primary">Acey_s1066.g3527</name>
    <name evidence="1" type="ORF">Y032_1066g3527</name>
</gene>
<evidence type="ECO:0000313" key="1">
    <source>
        <dbReference type="EMBL" id="EYC35394.1"/>
    </source>
</evidence>
<dbReference type="AlphaFoldDB" id="A0A016W6C0"/>
<dbReference type="EMBL" id="JARK01000666">
    <property type="protein sequence ID" value="EYC35394.1"/>
    <property type="molecule type" value="Genomic_DNA"/>
</dbReference>